<gene>
    <name evidence="1" type="ORF">Anapl_07305</name>
</gene>
<evidence type="ECO:0000313" key="2">
    <source>
        <dbReference type="Proteomes" id="UP000296049"/>
    </source>
</evidence>
<accession>R0L1K9</accession>
<reference evidence="2" key="1">
    <citation type="journal article" date="2013" name="Nat. Genet.">
        <title>The duck genome and transcriptome provide insight into an avian influenza virus reservoir species.</title>
        <authorList>
            <person name="Huang Y."/>
            <person name="Li Y."/>
            <person name="Burt D.W."/>
            <person name="Chen H."/>
            <person name="Zhang Y."/>
            <person name="Qian W."/>
            <person name="Kim H."/>
            <person name="Gan S."/>
            <person name="Zhao Y."/>
            <person name="Li J."/>
            <person name="Yi K."/>
            <person name="Feng H."/>
            <person name="Zhu P."/>
            <person name="Li B."/>
            <person name="Liu Q."/>
            <person name="Fairley S."/>
            <person name="Magor K.E."/>
            <person name="Du Z."/>
            <person name="Hu X."/>
            <person name="Goodman L."/>
            <person name="Tafer H."/>
            <person name="Vignal A."/>
            <person name="Lee T."/>
            <person name="Kim K.W."/>
            <person name="Sheng Z."/>
            <person name="An Y."/>
            <person name="Searle S."/>
            <person name="Herrero J."/>
            <person name="Groenen M.A."/>
            <person name="Crooijmans R.P."/>
            <person name="Faraut T."/>
            <person name="Cai Q."/>
            <person name="Webster R.G."/>
            <person name="Aldridge J.R."/>
            <person name="Warren W.C."/>
            <person name="Bartschat S."/>
            <person name="Kehr S."/>
            <person name="Marz M."/>
            <person name="Stadler P.F."/>
            <person name="Smith J."/>
            <person name="Kraus R.H."/>
            <person name="Zhao Y."/>
            <person name="Ren L."/>
            <person name="Fei J."/>
            <person name="Morisson M."/>
            <person name="Kaiser P."/>
            <person name="Griffin D.K."/>
            <person name="Rao M."/>
            <person name="Pitel F."/>
            <person name="Wang J."/>
            <person name="Li N."/>
        </authorList>
    </citation>
    <scope>NUCLEOTIDE SEQUENCE [LARGE SCALE GENOMIC DNA]</scope>
</reference>
<organism evidence="1 2">
    <name type="scientific">Anas platyrhynchos</name>
    <name type="common">Mallard</name>
    <name type="synonym">Anas boschas</name>
    <dbReference type="NCBI Taxonomy" id="8839"/>
    <lineage>
        <taxon>Eukaryota</taxon>
        <taxon>Metazoa</taxon>
        <taxon>Chordata</taxon>
        <taxon>Craniata</taxon>
        <taxon>Vertebrata</taxon>
        <taxon>Euteleostomi</taxon>
        <taxon>Archelosauria</taxon>
        <taxon>Archosauria</taxon>
        <taxon>Dinosauria</taxon>
        <taxon>Saurischia</taxon>
        <taxon>Theropoda</taxon>
        <taxon>Coelurosauria</taxon>
        <taxon>Aves</taxon>
        <taxon>Neognathae</taxon>
        <taxon>Galloanserae</taxon>
        <taxon>Anseriformes</taxon>
        <taxon>Anatidae</taxon>
        <taxon>Anatinae</taxon>
        <taxon>Anas</taxon>
    </lineage>
</organism>
<evidence type="ECO:0000313" key="1">
    <source>
        <dbReference type="EMBL" id="EOA94167.1"/>
    </source>
</evidence>
<dbReference type="EMBL" id="KB744955">
    <property type="protein sequence ID" value="EOA94167.1"/>
    <property type="molecule type" value="Genomic_DNA"/>
</dbReference>
<sequence length="222" mass="24001">MSVRELRVEIRLSVQPWTGRSDDQITDGKMWGLVSMRMGAGACFATYRGGGQTGGDENLENVAKSNNDNKNVGSYGEKLDLLFQKLKREDAGQRILFMKNSPNPSSQWEFHTKKGHKMRPLALVVLKNGSCARSSALKCAEQVSRVVVVFTSCPKLCSKGACEVTSLSVNTFVPDLLAAFTLGEGIVPAQSSIHPVAVETLLNVKRFGSDAPPALIPAVICC</sequence>
<protein>
    <submittedName>
        <fullName evidence="1">Uncharacterized protein</fullName>
    </submittedName>
</protein>
<name>R0L1K9_ANAPL</name>
<dbReference type="Proteomes" id="UP000296049">
    <property type="component" value="Unassembled WGS sequence"/>
</dbReference>
<dbReference type="AlphaFoldDB" id="R0L1K9"/>
<keyword evidence="2" id="KW-1185">Reference proteome</keyword>
<proteinExistence type="predicted"/>